<evidence type="ECO:0000259" key="4">
    <source>
        <dbReference type="PROSITE" id="PS50886"/>
    </source>
</evidence>
<dbReference type="InterPro" id="IPR002547">
    <property type="entry name" value="tRNA-bd_dom"/>
</dbReference>
<evidence type="ECO:0000313" key="5">
    <source>
        <dbReference type="EMBL" id="STZ62267.1"/>
    </source>
</evidence>
<gene>
    <name evidence="5" type="primary">pheT_1</name>
    <name evidence="5" type="ORF">NCTC10821_05832</name>
</gene>
<dbReference type="SUPFAM" id="SSF50249">
    <property type="entry name" value="Nucleic acid-binding proteins"/>
    <property type="match status" value="1"/>
</dbReference>
<dbReference type="Gene3D" id="3.30.56.10">
    <property type="match status" value="1"/>
</dbReference>
<dbReference type="GO" id="GO:0004826">
    <property type="term" value="F:phenylalanine-tRNA ligase activity"/>
    <property type="evidence" value="ECO:0007669"/>
    <property type="project" value="UniProtKB-EC"/>
</dbReference>
<accession>A0A378TPZ1</accession>
<reference evidence="5 6" key="1">
    <citation type="submission" date="2018-06" db="EMBL/GenBank/DDBJ databases">
        <authorList>
            <consortium name="Pathogen Informatics"/>
            <person name="Doyle S."/>
        </authorList>
    </citation>
    <scope>NUCLEOTIDE SEQUENCE [LARGE SCALE GENOMIC DNA]</scope>
    <source>
        <strain evidence="5 6">NCTC10821</strain>
    </source>
</reference>
<dbReference type="Pfam" id="PF03483">
    <property type="entry name" value="B3_4"/>
    <property type="match status" value="1"/>
</dbReference>
<dbReference type="EC" id="6.1.1.20" evidence="5"/>
<dbReference type="AlphaFoldDB" id="A0A378TPZ1"/>
<dbReference type="PROSITE" id="PS50886">
    <property type="entry name" value="TRBD"/>
    <property type="match status" value="1"/>
</dbReference>
<proteinExistence type="predicted"/>
<evidence type="ECO:0000256" key="3">
    <source>
        <dbReference type="PROSITE-ProRule" id="PRU00209"/>
    </source>
</evidence>
<dbReference type="Proteomes" id="UP000254978">
    <property type="component" value="Unassembled WGS sequence"/>
</dbReference>
<dbReference type="Pfam" id="PF01588">
    <property type="entry name" value="tRNA_bind"/>
    <property type="match status" value="1"/>
</dbReference>
<dbReference type="SMART" id="SM00873">
    <property type="entry name" value="B3_4"/>
    <property type="match status" value="1"/>
</dbReference>
<dbReference type="GO" id="GO:0000049">
    <property type="term" value="F:tRNA binding"/>
    <property type="evidence" value="ECO:0007669"/>
    <property type="project" value="UniProtKB-UniRule"/>
</dbReference>
<keyword evidence="6" id="KW-1185">Reference proteome</keyword>
<keyword evidence="2 3" id="KW-0694">RNA-binding</keyword>
<sequence>MKLPYSWLREVVRAGTPDWDVSAEVLEQALIRVGHEVEDVITLGPVTGPLVIGKVTEIEELTEFKKPIRACKVDVGEADLRDIVCGARNFVAGDTVVVALPGAVLPGDFAIATRKTYGRISDGMICSAAELRFGADHSGIMVLPPDTAAPGDSAYDVLGLDDVVFDLAITPDRGYGLSVRGIAREIACAFDLPFVDPADVEPLPVEGEAWPLTVQPGTGVSRFALRPVTGIDQHALSPWWMRRRLLLSGIRPISPAVDVTNYVMLELGHPMHAHDRTRITGAFDVRFARPGRRW</sequence>
<organism evidence="5 6">
    <name type="scientific">Mycolicibacterium tokaiense</name>
    <dbReference type="NCBI Taxonomy" id="39695"/>
    <lineage>
        <taxon>Bacteria</taxon>
        <taxon>Bacillati</taxon>
        <taxon>Actinomycetota</taxon>
        <taxon>Actinomycetes</taxon>
        <taxon>Mycobacteriales</taxon>
        <taxon>Mycobacteriaceae</taxon>
        <taxon>Mycolicibacterium</taxon>
    </lineage>
</organism>
<evidence type="ECO:0000256" key="2">
    <source>
        <dbReference type="ARBA" id="ARBA00022884"/>
    </source>
</evidence>
<dbReference type="InterPro" id="IPR020825">
    <property type="entry name" value="Phe-tRNA_synthase-like_B3/B4"/>
</dbReference>
<dbReference type="Gene3D" id="2.40.50.140">
    <property type="entry name" value="Nucleic acid-binding proteins"/>
    <property type="match status" value="1"/>
</dbReference>
<dbReference type="CDD" id="cd02796">
    <property type="entry name" value="tRNA_bind_bactPheRS"/>
    <property type="match status" value="1"/>
</dbReference>
<dbReference type="SUPFAM" id="SSF56037">
    <property type="entry name" value="PheT/TilS domain"/>
    <property type="match status" value="1"/>
</dbReference>
<dbReference type="FunFam" id="2.40.50.140:FF:000045">
    <property type="entry name" value="Phenylalanine--tRNA ligase beta subunit"/>
    <property type="match status" value="1"/>
</dbReference>
<dbReference type="EMBL" id="UGQT01000001">
    <property type="protein sequence ID" value="STZ62267.1"/>
    <property type="molecule type" value="Genomic_DNA"/>
</dbReference>
<dbReference type="InterPro" id="IPR012340">
    <property type="entry name" value="NA-bd_OB-fold"/>
</dbReference>
<keyword evidence="5" id="KW-0030">Aminoacyl-tRNA synthetase</keyword>
<keyword evidence="5" id="KW-0436">Ligase</keyword>
<evidence type="ECO:0000313" key="6">
    <source>
        <dbReference type="Proteomes" id="UP000254978"/>
    </source>
</evidence>
<keyword evidence="1 3" id="KW-0820">tRNA-binding</keyword>
<protein>
    <submittedName>
        <fullName evidence="5">Phenylalanyl-tRNA synthetase subunit beta</fullName>
        <ecNumber evidence="5">6.1.1.20</ecNumber>
    </submittedName>
</protein>
<feature type="domain" description="TRNA-binding" evidence="4">
    <location>
        <begin position="44"/>
        <end position="155"/>
    </location>
</feature>
<dbReference type="InterPro" id="IPR005146">
    <property type="entry name" value="B3/B4_tRNA-bd"/>
</dbReference>
<dbReference type="InterPro" id="IPR033714">
    <property type="entry name" value="tRNA_bind_bactPheRS"/>
</dbReference>
<dbReference type="Gene3D" id="3.50.40.10">
    <property type="entry name" value="Phenylalanyl-trna Synthetase, Chain B, domain 3"/>
    <property type="match status" value="1"/>
</dbReference>
<name>A0A378TPZ1_9MYCO</name>
<evidence type="ECO:0000256" key="1">
    <source>
        <dbReference type="ARBA" id="ARBA00022555"/>
    </source>
</evidence>